<dbReference type="Pfam" id="PF13458">
    <property type="entry name" value="Peripla_BP_6"/>
    <property type="match status" value="1"/>
</dbReference>
<feature type="chain" id="PRO_5042160588" evidence="3">
    <location>
        <begin position="30"/>
        <end position="388"/>
    </location>
</feature>
<dbReference type="SUPFAM" id="SSF53822">
    <property type="entry name" value="Periplasmic binding protein-like I"/>
    <property type="match status" value="1"/>
</dbReference>
<protein>
    <submittedName>
        <fullName evidence="5">Branched-chain amino acid transport system substrate-binding protein</fullName>
    </submittedName>
</protein>
<evidence type="ECO:0000256" key="3">
    <source>
        <dbReference type="SAM" id="SignalP"/>
    </source>
</evidence>
<gene>
    <name evidence="5" type="ORF">A1sIIB76_02785</name>
</gene>
<feature type="domain" description="Leucine-binding protein" evidence="4">
    <location>
        <begin position="34"/>
        <end position="372"/>
    </location>
</feature>
<organism evidence="5 6">
    <name type="scientific">Candidatus Planktophila versatilis</name>
    <dbReference type="NCBI Taxonomy" id="1884905"/>
    <lineage>
        <taxon>Bacteria</taxon>
        <taxon>Bacillati</taxon>
        <taxon>Actinomycetota</taxon>
        <taxon>Actinomycetes</taxon>
        <taxon>Candidatus Nanopelagicales</taxon>
        <taxon>Candidatus Nanopelagicaceae</taxon>
        <taxon>Candidatus Planktophila</taxon>
    </lineage>
</organism>
<evidence type="ECO:0000256" key="1">
    <source>
        <dbReference type="ARBA" id="ARBA00010062"/>
    </source>
</evidence>
<sequence>MNKKIVSGFAIAAAATLAFGAVATAPANAAPKKSVKLAYMGPLTGGAAALGLDQIPGAIWAIDQYNRTNPKVKIELVKADAQCDGTVAANVAPGVAADKGIIGVIGTACSGEARNSFPAYKAAGLTMVAPSASAVDLTDRKSKSNGFPIFHRVVANDGFQGPALAKYAARGVKAPKYFLVDDQSPYGSPLIKKDVTPIAKKLGTIVGTDSVAQKTADWSSVVAKIKASDANVVVFGGYDYDAGPFVKALRAGGYTGIFAGGDGINTSDFIKLAGGATIAEGVRMSAASVPFDTLLTAAELADFTKVTGVKVPGLYAETAWTATNVFIQCIKEGKLTRPAIQVCVNSGTFTAADKTKFRFDRYGDPTVAAAVAGWYVKNGAIVFDTVDF</sequence>
<comment type="similarity">
    <text evidence="1">Belongs to the leucine-binding protein family.</text>
</comment>
<evidence type="ECO:0000256" key="2">
    <source>
        <dbReference type="ARBA" id="ARBA00022729"/>
    </source>
</evidence>
<dbReference type="InterPro" id="IPR028081">
    <property type="entry name" value="Leu-bd"/>
</dbReference>
<evidence type="ECO:0000313" key="5">
    <source>
        <dbReference type="EMBL" id="ASY22506.1"/>
    </source>
</evidence>
<dbReference type="Gene3D" id="3.40.50.2300">
    <property type="match status" value="2"/>
</dbReference>
<evidence type="ECO:0000313" key="6">
    <source>
        <dbReference type="Proteomes" id="UP000217194"/>
    </source>
</evidence>
<dbReference type="CDD" id="cd06342">
    <property type="entry name" value="PBP1_ABC_LIVBP-like"/>
    <property type="match status" value="1"/>
</dbReference>
<name>A0AAC9YW40_9ACTN</name>
<dbReference type="RefSeq" id="WP_190279098.1">
    <property type="nucleotide sequence ID" value="NZ_CP016775.1"/>
</dbReference>
<accession>A0AAC9YW40</accession>
<dbReference type="EMBL" id="CP016778">
    <property type="protein sequence ID" value="ASY22506.1"/>
    <property type="molecule type" value="Genomic_DNA"/>
</dbReference>
<proteinExistence type="inferred from homology"/>
<evidence type="ECO:0000259" key="4">
    <source>
        <dbReference type="Pfam" id="PF13458"/>
    </source>
</evidence>
<dbReference type="PANTHER" id="PTHR47151">
    <property type="entry name" value="LEU/ILE/VAL-BINDING ABC TRANSPORTER SUBUNIT"/>
    <property type="match status" value="1"/>
</dbReference>
<dbReference type="PANTHER" id="PTHR47151:SF2">
    <property type="entry name" value="AMINO ACID BINDING PROTEIN"/>
    <property type="match status" value="1"/>
</dbReference>
<dbReference type="Proteomes" id="UP000217194">
    <property type="component" value="Chromosome"/>
</dbReference>
<reference evidence="5 6" key="1">
    <citation type="submission" date="2016-07" db="EMBL/GenBank/DDBJ databases">
        <title>High microdiversification within the ubiquitous acI lineage of Actinobacteria.</title>
        <authorList>
            <person name="Neuenschwander S.M."/>
            <person name="Salcher M."/>
            <person name="Ghai R."/>
            <person name="Pernthaler J."/>
        </authorList>
    </citation>
    <scope>NUCLEOTIDE SEQUENCE [LARGE SCALE GENOMIC DNA]</scope>
    <source>
        <strain evidence="5">MMS-IIB-76</strain>
    </source>
</reference>
<dbReference type="AlphaFoldDB" id="A0AAC9YW40"/>
<dbReference type="InterPro" id="IPR028082">
    <property type="entry name" value="Peripla_BP_I"/>
</dbReference>
<keyword evidence="2 3" id="KW-0732">Signal</keyword>
<feature type="signal peptide" evidence="3">
    <location>
        <begin position="1"/>
        <end position="29"/>
    </location>
</feature>